<accession>A0A060N8S8</accession>
<protein>
    <submittedName>
        <fullName evidence="1">Uncharacterized protein</fullName>
    </submittedName>
</protein>
<evidence type="ECO:0000313" key="1">
    <source>
        <dbReference type="EMBL" id="BAO04903.1"/>
    </source>
</evidence>
<proteinExistence type="predicted"/>
<gene>
    <name evidence="1" type="ORF">CBO05P1_184</name>
</gene>
<name>A0A060N8S8_CLOBO</name>
<dbReference type="Proteomes" id="UP000054164">
    <property type="component" value="Unassembled WGS sequence"/>
</dbReference>
<dbReference type="AlphaFoldDB" id="A0A060N8S8"/>
<organism evidence="1">
    <name type="scientific">Clostridium botulinum B str. Osaka05</name>
    <dbReference type="NCBI Taxonomy" id="1407017"/>
    <lineage>
        <taxon>Bacteria</taxon>
        <taxon>Bacillati</taxon>
        <taxon>Bacillota</taxon>
        <taxon>Clostridia</taxon>
        <taxon>Eubacteriales</taxon>
        <taxon>Clostridiaceae</taxon>
        <taxon>Clostridium</taxon>
    </lineage>
</organism>
<dbReference type="HOGENOM" id="CLU_215753_0_0_9"/>
<sequence>MNKVLVIKNSNSIIISQDGKRLIIDKNNELYNQLKDLEKSEIKEWYLNR</sequence>
<reference evidence="1" key="1">
    <citation type="submission" date="2013-10" db="EMBL/GenBank/DDBJ databases">
        <title>Draft genome sequence of Clostridium botulinum type B strain Osaka05.</title>
        <authorList>
            <person name="Sakaguchi Y."/>
            <person name="Hosomi K."/>
            <person name="Uchiyama J."/>
            <person name="Ogura Y."/>
            <person name="Sakaguchi M."/>
            <person name="Kohda T."/>
            <person name="Mukamoto M."/>
            <person name="Misawa N."/>
            <person name="Matsuzaki S."/>
            <person name="Hayashi T."/>
            <person name="Kozaki S."/>
        </authorList>
    </citation>
    <scope>NUCLEOTIDE SEQUENCE</scope>
    <source>
        <strain evidence="1">Osaka05</strain>
    </source>
</reference>
<dbReference type="RefSeq" id="WP_163279199.1">
    <property type="nucleotide sequence ID" value="NZ_BA000058.1"/>
</dbReference>
<dbReference type="EMBL" id="BA000058">
    <property type="protein sequence ID" value="BAO04903.1"/>
    <property type="molecule type" value="Genomic_DNA"/>
</dbReference>